<feature type="transmembrane region" description="Helical" evidence="4">
    <location>
        <begin position="6"/>
        <end position="37"/>
    </location>
</feature>
<comment type="caution">
    <text evidence="6">The sequence shown here is derived from an EMBL/GenBank/DDBJ whole genome shotgun (WGS) entry which is preliminary data.</text>
</comment>
<keyword evidence="3" id="KW-0325">Glycoprotein</keyword>
<evidence type="ECO:0000313" key="7">
    <source>
        <dbReference type="Proteomes" id="UP000746747"/>
    </source>
</evidence>
<dbReference type="GO" id="GO:0012505">
    <property type="term" value="C:endomembrane system"/>
    <property type="evidence" value="ECO:0007669"/>
    <property type="project" value="TreeGrafter"/>
</dbReference>
<dbReference type="Pfam" id="PF03088">
    <property type="entry name" value="Str_synth"/>
    <property type="match status" value="1"/>
</dbReference>
<dbReference type="OrthoDB" id="5307922at2759"/>
<evidence type="ECO:0000256" key="4">
    <source>
        <dbReference type="SAM" id="Phobius"/>
    </source>
</evidence>
<dbReference type="PANTHER" id="PTHR10426:SF88">
    <property type="entry name" value="ADIPOCYTE PLASMA MEMBRANE-ASSOCIATED PROTEIN HEMOMUCIN-RELATED"/>
    <property type="match status" value="1"/>
</dbReference>
<protein>
    <recommendedName>
        <fullName evidence="5">Strictosidine synthase conserved region domain-containing protein</fullName>
    </recommendedName>
</protein>
<dbReference type="PANTHER" id="PTHR10426">
    <property type="entry name" value="STRICTOSIDINE SYNTHASE-RELATED"/>
    <property type="match status" value="1"/>
</dbReference>
<evidence type="ECO:0000313" key="6">
    <source>
        <dbReference type="EMBL" id="CAG9532895.1"/>
    </source>
</evidence>
<keyword evidence="4" id="KW-1133">Transmembrane helix</keyword>
<feature type="domain" description="Strictosidine synthase conserved region" evidence="5">
    <location>
        <begin position="213"/>
        <end position="299"/>
    </location>
</feature>
<sequence>MLMVNYYAFLLCISWVQKINITKGVITSCALPFLAFWHIFRNLFKMNSGYFVLAFLVAVIAIAIFIVTPSSIFHCERFELMKPPKLEGVLAVNSILTKADYLLEHKIFGPESIIVEKDSIKTGTQNGMLIAVEYEIIRKTSRFGSVNPDLCDGGFDMEPKCGRPLGLRQLDAENILAIDTHLGIFSVNFEKGQHTVVLRNQMEVDGKLMKFLNDIDVVNEDVLIFTDSSSKWDRRHLMNILLEGIPNGRVLRLTRSTGKIDVIMDKLYFPNGIQLFPDKQSFLVSETGAARIKRHWIAGPRMGETGIFVDNLPGLPDNIRPGSNGTFWIGFAAVRHSDQFSLLDYLADKPYIRKCILQLVPERQWEWLLSMFATKHALILQLSEEGQIIASAHDPTGQVIKEVSQVTEANEHLYLGSYRAPFIARLRKDLIVY</sequence>
<feature type="transmembrane region" description="Helical" evidence="4">
    <location>
        <begin position="49"/>
        <end position="67"/>
    </location>
</feature>
<dbReference type="SUPFAM" id="SSF63829">
    <property type="entry name" value="Calcium-dependent phosphotriesterase"/>
    <property type="match status" value="1"/>
</dbReference>
<evidence type="ECO:0000259" key="5">
    <source>
        <dbReference type="Pfam" id="PF03088"/>
    </source>
</evidence>
<evidence type="ECO:0000256" key="1">
    <source>
        <dbReference type="ARBA" id="ARBA00009191"/>
    </source>
</evidence>
<comment type="similarity">
    <text evidence="1">Belongs to the strictosidine synthase family.</text>
</comment>
<reference evidence="6" key="1">
    <citation type="submission" date="2021-09" db="EMBL/GenBank/DDBJ databases">
        <authorList>
            <consortium name="Pathogen Informatics"/>
        </authorList>
    </citation>
    <scope>NUCLEOTIDE SEQUENCE</scope>
</reference>
<evidence type="ECO:0000256" key="3">
    <source>
        <dbReference type="ARBA" id="ARBA00023180"/>
    </source>
</evidence>
<dbReference type="AlphaFoldDB" id="A0A8J2M3I4"/>
<dbReference type="InterPro" id="IPR011042">
    <property type="entry name" value="6-blade_b-propeller_TolB-like"/>
</dbReference>
<dbReference type="Gene3D" id="2.120.10.30">
    <property type="entry name" value="TolB, C-terminal domain"/>
    <property type="match status" value="1"/>
</dbReference>
<dbReference type="GO" id="GO:0016787">
    <property type="term" value="F:hydrolase activity"/>
    <property type="evidence" value="ECO:0007669"/>
    <property type="project" value="TreeGrafter"/>
</dbReference>
<keyword evidence="4" id="KW-0472">Membrane</keyword>
<dbReference type="Proteomes" id="UP000746747">
    <property type="component" value="Unassembled WGS sequence"/>
</dbReference>
<keyword evidence="7" id="KW-1185">Reference proteome</keyword>
<keyword evidence="4" id="KW-0812">Transmembrane</keyword>
<evidence type="ECO:0000256" key="2">
    <source>
        <dbReference type="ARBA" id="ARBA00022553"/>
    </source>
</evidence>
<gene>
    <name evidence="6" type="ORF">CJOHNSTONI_LOCUS3170</name>
</gene>
<organism evidence="6 7">
    <name type="scientific">Cercopithifilaria johnstoni</name>
    <dbReference type="NCBI Taxonomy" id="2874296"/>
    <lineage>
        <taxon>Eukaryota</taxon>
        <taxon>Metazoa</taxon>
        <taxon>Ecdysozoa</taxon>
        <taxon>Nematoda</taxon>
        <taxon>Chromadorea</taxon>
        <taxon>Rhabditida</taxon>
        <taxon>Spirurina</taxon>
        <taxon>Spiruromorpha</taxon>
        <taxon>Filarioidea</taxon>
        <taxon>Onchocercidae</taxon>
        <taxon>Cercopithifilaria</taxon>
    </lineage>
</organism>
<dbReference type="InterPro" id="IPR018119">
    <property type="entry name" value="Strictosidine_synth_cons-reg"/>
</dbReference>
<dbReference type="EMBL" id="CAKAEH010001111">
    <property type="protein sequence ID" value="CAG9532895.1"/>
    <property type="molecule type" value="Genomic_DNA"/>
</dbReference>
<name>A0A8J2M3I4_9BILA</name>
<keyword evidence="2" id="KW-0597">Phosphoprotein</keyword>
<accession>A0A8J2M3I4</accession>
<proteinExistence type="inferred from homology"/>